<dbReference type="Pfam" id="PF08449">
    <property type="entry name" value="UAA"/>
    <property type="match status" value="1"/>
</dbReference>
<dbReference type="GO" id="GO:0046964">
    <property type="term" value="F:3'-phosphoadenosine 5'-phosphosulfate transmembrane transporter activity"/>
    <property type="evidence" value="ECO:0007669"/>
    <property type="project" value="TreeGrafter"/>
</dbReference>
<feature type="transmembrane region" description="Helical" evidence="7">
    <location>
        <begin position="524"/>
        <end position="546"/>
    </location>
</feature>
<proteinExistence type="predicted"/>
<evidence type="ECO:0000256" key="7">
    <source>
        <dbReference type="SAM" id="Phobius"/>
    </source>
</evidence>
<organism evidence="8 9">
    <name type="scientific">Chaetoceros tenuissimus</name>
    <dbReference type="NCBI Taxonomy" id="426638"/>
    <lineage>
        <taxon>Eukaryota</taxon>
        <taxon>Sar</taxon>
        <taxon>Stramenopiles</taxon>
        <taxon>Ochrophyta</taxon>
        <taxon>Bacillariophyta</taxon>
        <taxon>Coscinodiscophyceae</taxon>
        <taxon>Chaetocerotophycidae</taxon>
        <taxon>Chaetocerotales</taxon>
        <taxon>Chaetocerotaceae</taxon>
        <taxon>Chaetoceros</taxon>
    </lineage>
</organism>
<evidence type="ECO:0000313" key="9">
    <source>
        <dbReference type="Proteomes" id="UP001054902"/>
    </source>
</evidence>
<evidence type="ECO:0000256" key="2">
    <source>
        <dbReference type="ARBA" id="ARBA00022448"/>
    </source>
</evidence>
<accession>A0AAD3CM70</accession>
<reference evidence="8 9" key="1">
    <citation type="journal article" date="2021" name="Sci. Rep.">
        <title>The genome of the diatom Chaetoceros tenuissimus carries an ancient integrated fragment of an extant virus.</title>
        <authorList>
            <person name="Hongo Y."/>
            <person name="Kimura K."/>
            <person name="Takaki Y."/>
            <person name="Yoshida Y."/>
            <person name="Baba S."/>
            <person name="Kobayashi G."/>
            <person name="Nagasaki K."/>
            <person name="Hano T."/>
            <person name="Tomaru Y."/>
        </authorList>
    </citation>
    <scope>NUCLEOTIDE SEQUENCE [LARGE SCALE GENOMIC DNA]</scope>
    <source>
        <strain evidence="8 9">NIES-3715</strain>
    </source>
</reference>
<feature type="transmembrane region" description="Helical" evidence="7">
    <location>
        <begin position="139"/>
        <end position="158"/>
    </location>
</feature>
<evidence type="ECO:0000256" key="6">
    <source>
        <dbReference type="SAM" id="MobiDB-lite"/>
    </source>
</evidence>
<evidence type="ECO:0000256" key="1">
    <source>
        <dbReference type="ARBA" id="ARBA00004141"/>
    </source>
</evidence>
<feature type="region of interest" description="Disordered" evidence="6">
    <location>
        <begin position="71"/>
        <end position="118"/>
    </location>
</feature>
<dbReference type="GO" id="GO:0005789">
    <property type="term" value="C:endoplasmic reticulum membrane"/>
    <property type="evidence" value="ECO:0007669"/>
    <property type="project" value="TreeGrafter"/>
</dbReference>
<feature type="transmembrane region" description="Helical" evidence="7">
    <location>
        <begin position="455"/>
        <end position="476"/>
    </location>
</feature>
<feature type="region of interest" description="Disordered" evidence="6">
    <location>
        <begin position="1"/>
        <end position="36"/>
    </location>
</feature>
<feature type="transmembrane region" description="Helical" evidence="7">
    <location>
        <begin position="343"/>
        <end position="361"/>
    </location>
</feature>
<dbReference type="PANTHER" id="PTHR10778:SF8">
    <property type="entry name" value="ADENOSINE 3'-PHOSPHO 5'-PHOSPHOSULFATE TRANSPORTER 2"/>
    <property type="match status" value="1"/>
</dbReference>
<feature type="transmembrane region" description="Helical" evidence="7">
    <location>
        <begin position="488"/>
        <end position="512"/>
    </location>
</feature>
<keyword evidence="5 7" id="KW-0472">Membrane</keyword>
<evidence type="ECO:0000256" key="4">
    <source>
        <dbReference type="ARBA" id="ARBA00022989"/>
    </source>
</evidence>
<dbReference type="AlphaFoldDB" id="A0AAD3CM70"/>
<name>A0AAD3CM70_9STRA</name>
<keyword evidence="4 7" id="KW-1133">Transmembrane helix</keyword>
<dbReference type="GO" id="GO:0000139">
    <property type="term" value="C:Golgi membrane"/>
    <property type="evidence" value="ECO:0007669"/>
    <property type="project" value="TreeGrafter"/>
</dbReference>
<dbReference type="EMBL" id="BLLK01000027">
    <property type="protein sequence ID" value="GFH48219.1"/>
    <property type="molecule type" value="Genomic_DNA"/>
</dbReference>
<feature type="transmembrane region" description="Helical" evidence="7">
    <location>
        <begin position="367"/>
        <end position="386"/>
    </location>
</feature>
<comment type="caution">
    <text evidence="8">The sequence shown here is derived from an EMBL/GenBank/DDBJ whole genome shotgun (WGS) entry which is preliminary data.</text>
</comment>
<evidence type="ECO:0000313" key="8">
    <source>
        <dbReference type="EMBL" id="GFH48219.1"/>
    </source>
</evidence>
<dbReference type="InterPro" id="IPR013657">
    <property type="entry name" value="SCL35B1-4/HUT1"/>
</dbReference>
<keyword evidence="3 7" id="KW-0812">Transmembrane</keyword>
<evidence type="ECO:0000256" key="5">
    <source>
        <dbReference type="ARBA" id="ARBA00023136"/>
    </source>
</evidence>
<evidence type="ECO:0000256" key="3">
    <source>
        <dbReference type="ARBA" id="ARBA00022692"/>
    </source>
</evidence>
<dbReference type="Proteomes" id="UP001054902">
    <property type="component" value="Unassembled WGS sequence"/>
</dbReference>
<keyword evidence="2" id="KW-0813">Transport</keyword>
<dbReference type="PANTHER" id="PTHR10778">
    <property type="entry name" value="SOLUTE CARRIER FAMILY 35 MEMBER B"/>
    <property type="match status" value="1"/>
</dbReference>
<feature type="transmembrane region" description="Helical" evidence="7">
    <location>
        <begin position="173"/>
        <end position="193"/>
    </location>
</feature>
<sequence>MCPPDRKSHHHPSSSKKHTAVGETLTSANDIPLHSREIDNEQLYSYLSQSRDESADGDEVILPSFSKSQDEDDVLRITPSKLHRRSRTPSGKNNSMRDIFDGEKDSTKRRRRSQRLDSKQESTDLVLFGMDLSHLSPNFQFYVCACGVFSFTLVYGYLQELIAVHITGRKYTMFFSTCQFLGYAFWSFILTMLDRLRCYMKQKRAQQEASLSDSSPSLVLMSTASMSPVSIGNRNEGPVSTSGSSTTESITDDESIVFEPTSNNTDSTILETKPSVESSNHRWALIKLYLTLSLIRATDVGMTNAAMRYLNYPMKTLIKSSRVMFTMIGGIVIGKRTYSKQDYWMVGLLVTGLSLFINADMHSKTTVFHPLGLAMLTVSLICDGAVANYSELIMVNHRTTQDEFQLVIYSISFVAMLVATIISGEFIPGFQHFFLRHGTIPQIQNLADGSEEDSIIFWTISRKIVVLILFTLTGLCGSSCAGAITKRFGALSMSITSTTRKAFTLFISFIAFKNNRCTPMHLVGMMIFIIALFLKSVNVDTLLFYIQRYGPFRYTKLSNSDNRDLQDLVDDCFTDSYSFDLEDGRKSKLREI</sequence>
<feature type="region of interest" description="Disordered" evidence="6">
    <location>
        <begin position="228"/>
        <end position="264"/>
    </location>
</feature>
<comment type="subcellular location">
    <subcellularLocation>
        <location evidence="1">Membrane</location>
        <topology evidence="1">Multi-pass membrane protein</topology>
    </subcellularLocation>
</comment>
<protein>
    <submittedName>
        <fullName evidence="8">Solute carrier family 35 (Adenosine 3'-phospho 5'-phosphosulfate transporter), member B3</fullName>
    </submittedName>
</protein>
<feature type="compositionally biased region" description="Low complexity" evidence="6">
    <location>
        <begin position="240"/>
        <end position="249"/>
    </location>
</feature>
<keyword evidence="9" id="KW-1185">Reference proteome</keyword>
<feature type="transmembrane region" description="Helical" evidence="7">
    <location>
        <begin position="406"/>
        <end position="427"/>
    </location>
</feature>
<gene>
    <name evidence="8" type="ORF">CTEN210_04695</name>
</gene>
<feature type="compositionally biased region" description="Basic residues" evidence="6">
    <location>
        <begin position="7"/>
        <end position="19"/>
    </location>
</feature>